<sequence length="39" mass="4560">MGWGRQTSPTIPIFNVRRGVRSSELGVRSWSFFHEIIRV</sequence>
<evidence type="ECO:0000313" key="2">
    <source>
        <dbReference type="Proteomes" id="UP000017981"/>
    </source>
</evidence>
<reference evidence="1 2" key="2">
    <citation type="submission" date="2013-09" db="EMBL/GenBank/DDBJ databases">
        <title>Whole genome comparison of six Crocosphaera watsonii strains with differing phenotypes.</title>
        <authorList>
            <person name="Bench S.R."/>
            <person name="Heller P."/>
            <person name="Frank I."/>
            <person name="Arciniega M."/>
            <person name="Shilova I.N."/>
            <person name="Zehr J.P."/>
        </authorList>
    </citation>
    <scope>NUCLEOTIDE SEQUENCE [LARGE SCALE GENOMIC DNA]</scope>
    <source>
        <strain evidence="1 2">WH 0005</strain>
    </source>
</reference>
<accession>T2IM50</accession>
<dbReference type="Proteomes" id="UP000017981">
    <property type="component" value="Unassembled WGS sequence"/>
</dbReference>
<proteinExistence type="predicted"/>
<gene>
    <name evidence="1" type="ORF">CWATWH0005_5445</name>
</gene>
<dbReference type="AlphaFoldDB" id="T2IM50"/>
<reference evidence="1 2" key="1">
    <citation type="submission" date="2013-01" db="EMBL/GenBank/DDBJ databases">
        <authorList>
            <person name="Bench S."/>
        </authorList>
    </citation>
    <scope>NUCLEOTIDE SEQUENCE [LARGE SCALE GENOMIC DNA]</scope>
    <source>
        <strain evidence="1 2">WH 0005</strain>
    </source>
</reference>
<evidence type="ECO:0000313" key="1">
    <source>
        <dbReference type="EMBL" id="CCQ53979.1"/>
    </source>
</evidence>
<dbReference type="EMBL" id="CAQL01000066">
    <property type="protein sequence ID" value="CCQ53979.1"/>
    <property type="molecule type" value="Genomic_DNA"/>
</dbReference>
<protein>
    <submittedName>
        <fullName evidence="1">Uncharacterized protein</fullName>
    </submittedName>
</protein>
<organism evidence="1 2">
    <name type="scientific">Crocosphaera watsonii WH 0005</name>
    <dbReference type="NCBI Taxonomy" id="423472"/>
    <lineage>
        <taxon>Bacteria</taxon>
        <taxon>Bacillati</taxon>
        <taxon>Cyanobacteriota</taxon>
        <taxon>Cyanophyceae</taxon>
        <taxon>Oscillatoriophycideae</taxon>
        <taxon>Chroococcales</taxon>
        <taxon>Aphanothecaceae</taxon>
        <taxon>Crocosphaera</taxon>
    </lineage>
</organism>
<name>T2IM50_CROWT</name>
<comment type="caution">
    <text evidence="1">The sequence shown here is derived from an EMBL/GenBank/DDBJ whole genome shotgun (WGS) entry which is preliminary data.</text>
</comment>